<feature type="transmembrane region" description="Helical" evidence="7">
    <location>
        <begin position="446"/>
        <end position="467"/>
    </location>
</feature>
<keyword evidence="4 7" id="KW-1133">Transmembrane helix</keyword>
<gene>
    <name evidence="8" type="ORF">SEPMUDRAFT_59460</name>
</gene>
<feature type="transmembrane region" description="Helical" evidence="7">
    <location>
        <begin position="336"/>
        <end position="356"/>
    </location>
</feature>
<evidence type="ECO:0000313" key="9">
    <source>
        <dbReference type="Proteomes" id="UP000016931"/>
    </source>
</evidence>
<feature type="compositionally biased region" description="Basic and acidic residues" evidence="6">
    <location>
        <begin position="558"/>
        <end position="573"/>
    </location>
</feature>
<evidence type="ECO:0000256" key="4">
    <source>
        <dbReference type="ARBA" id="ARBA00022989"/>
    </source>
</evidence>
<dbReference type="PANTHER" id="PTHR30618">
    <property type="entry name" value="NCS1 FAMILY PURINE/PYRIMIDINE TRANSPORTER"/>
    <property type="match status" value="1"/>
</dbReference>
<dbReference type="AlphaFoldDB" id="M3B5J5"/>
<accession>M3B5J5</accession>
<feature type="transmembrane region" description="Helical" evidence="7">
    <location>
        <begin position="175"/>
        <end position="193"/>
    </location>
</feature>
<protein>
    <submittedName>
        <fullName evidence="8">Transp_cyt_pur-domain-containing protein</fullName>
    </submittedName>
</protein>
<dbReference type="eggNOG" id="KOG2466">
    <property type="taxonomic scope" value="Eukaryota"/>
</dbReference>
<dbReference type="OMA" id="CISAWST"/>
<feature type="transmembrane region" description="Helical" evidence="7">
    <location>
        <begin position="80"/>
        <end position="101"/>
    </location>
</feature>
<feature type="transmembrane region" description="Helical" evidence="7">
    <location>
        <begin position="122"/>
        <end position="142"/>
    </location>
</feature>
<proteinExistence type="inferred from homology"/>
<dbReference type="InterPro" id="IPR001248">
    <property type="entry name" value="Pur-cyt_permease"/>
</dbReference>
<comment type="similarity">
    <text evidence="2">Belongs to the purine-cytosine permease (2.A.39) family.</text>
</comment>
<dbReference type="HOGENOM" id="CLU_021555_3_2_1"/>
<evidence type="ECO:0000256" key="1">
    <source>
        <dbReference type="ARBA" id="ARBA00004141"/>
    </source>
</evidence>
<evidence type="ECO:0000256" key="6">
    <source>
        <dbReference type="SAM" id="MobiDB-lite"/>
    </source>
</evidence>
<dbReference type="EMBL" id="KB456261">
    <property type="protein sequence ID" value="EMF15057.1"/>
    <property type="molecule type" value="Genomic_DNA"/>
</dbReference>
<organism evidence="8 9">
    <name type="scientific">Sphaerulina musiva (strain SO2202)</name>
    <name type="common">Poplar stem canker fungus</name>
    <name type="synonym">Septoria musiva</name>
    <dbReference type="NCBI Taxonomy" id="692275"/>
    <lineage>
        <taxon>Eukaryota</taxon>
        <taxon>Fungi</taxon>
        <taxon>Dikarya</taxon>
        <taxon>Ascomycota</taxon>
        <taxon>Pezizomycotina</taxon>
        <taxon>Dothideomycetes</taxon>
        <taxon>Dothideomycetidae</taxon>
        <taxon>Mycosphaerellales</taxon>
        <taxon>Mycosphaerellaceae</taxon>
        <taxon>Sphaerulina</taxon>
    </lineage>
</organism>
<feature type="region of interest" description="Disordered" evidence="6">
    <location>
        <begin position="554"/>
        <end position="573"/>
    </location>
</feature>
<sequence length="581" mass="64081">MRLISILVLVSNNNDNNSDSGDGGGWWSDSILDLVPLDKTRRTWGGWDYVTYWSTGGFAIYNYSTGSALIAFGLSGKQALAAGIFSPIALAALCVFCGWIGGSHHVTYTVASRMSWGMRGTYFAVFIRLMPGLVWDGIEAWWGGQAVSTMIGTMSLRWANWTHPLAQGTMELKDFVGFVIYYVVYLIVMWLPPEKMHRPFMVSCVGFTLTVFGLLIWSVHHSNNTGGPYFARDYQPDALLANSLPWAVIYGATSVLGNVGVVTLSQADWCRFAKNGNRIPMIAQIVACPLMIYAAYALGIVVTSAASQTLGSALWQPYLLLRAIQKYHNNSPRSRAAVFFASATCAYAQVCVNIVLNSVSSAMDLTAWSPKYLNIRRGAYLIAAVGIAVNPWQLTATAQTFIAVLNGFGIFYGPCSGILIADFWIVRKRFVKMDDLYRGNEQSVYWYWHGFNWRAFLAFSLAITPAMPGYIIGCSDLNQPPNAWMKLSRLGFITGFTLSMFFYYLFNKIAPPPGLGLGERKHDEDTLILPSAYRQDVPTQGRFSCVLDGEAVSMSGRSSEREKDGDEGGGEKKVSAVVHAF</sequence>
<dbReference type="OrthoDB" id="2018619at2759"/>
<dbReference type="InterPro" id="IPR045225">
    <property type="entry name" value="Uracil/uridine/allantoin_perm"/>
</dbReference>
<name>M3B5J5_SPHMS</name>
<dbReference type="GeneID" id="27906630"/>
<dbReference type="PANTHER" id="PTHR30618:SF15">
    <property type="entry name" value="NICOTINAMIDE RIBOSIDE TRANSPORTER 1-RELATED"/>
    <property type="match status" value="1"/>
</dbReference>
<reference evidence="8 9" key="1">
    <citation type="journal article" date="2012" name="PLoS Pathog.">
        <title>Diverse lifestyles and strategies of plant pathogenesis encoded in the genomes of eighteen Dothideomycetes fungi.</title>
        <authorList>
            <person name="Ohm R.A."/>
            <person name="Feau N."/>
            <person name="Henrissat B."/>
            <person name="Schoch C.L."/>
            <person name="Horwitz B.A."/>
            <person name="Barry K.W."/>
            <person name="Condon B.J."/>
            <person name="Copeland A.C."/>
            <person name="Dhillon B."/>
            <person name="Glaser F."/>
            <person name="Hesse C.N."/>
            <person name="Kosti I."/>
            <person name="LaButti K."/>
            <person name="Lindquist E.A."/>
            <person name="Lucas S."/>
            <person name="Salamov A.A."/>
            <person name="Bradshaw R.E."/>
            <person name="Ciuffetti L."/>
            <person name="Hamelin R.C."/>
            <person name="Kema G.H.J."/>
            <person name="Lawrence C."/>
            <person name="Scott J.A."/>
            <person name="Spatafora J.W."/>
            <person name="Turgeon B.G."/>
            <person name="de Wit P.J.G.M."/>
            <person name="Zhong S."/>
            <person name="Goodwin S.B."/>
            <person name="Grigoriev I.V."/>
        </authorList>
    </citation>
    <scope>NUCLEOTIDE SEQUENCE [LARGE SCALE GENOMIC DNA]</scope>
    <source>
        <strain evidence="8 9">SO2202</strain>
    </source>
</reference>
<comment type="subcellular location">
    <subcellularLocation>
        <location evidence="1">Membrane</location>
        <topology evidence="1">Multi-pass membrane protein</topology>
    </subcellularLocation>
</comment>
<evidence type="ECO:0000256" key="3">
    <source>
        <dbReference type="ARBA" id="ARBA00022692"/>
    </source>
</evidence>
<dbReference type="Proteomes" id="UP000016931">
    <property type="component" value="Unassembled WGS sequence"/>
</dbReference>
<feature type="transmembrane region" description="Helical" evidence="7">
    <location>
        <begin position="49"/>
        <end position="74"/>
    </location>
</feature>
<feature type="transmembrane region" description="Helical" evidence="7">
    <location>
        <begin position="400"/>
        <end position="425"/>
    </location>
</feature>
<keyword evidence="9" id="KW-1185">Reference proteome</keyword>
<evidence type="ECO:0000256" key="2">
    <source>
        <dbReference type="ARBA" id="ARBA00008974"/>
    </source>
</evidence>
<feature type="transmembrane region" description="Helical" evidence="7">
    <location>
        <begin position="285"/>
        <end position="306"/>
    </location>
</feature>
<dbReference type="RefSeq" id="XP_016763178.1">
    <property type="nucleotide sequence ID" value="XM_016909493.1"/>
</dbReference>
<feature type="transmembrane region" description="Helical" evidence="7">
    <location>
        <begin position="200"/>
        <end position="219"/>
    </location>
</feature>
<feature type="transmembrane region" description="Helical" evidence="7">
    <location>
        <begin position="239"/>
        <end position="264"/>
    </location>
</feature>
<feature type="transmembrane region" description="Helical" evidence="7">
    <location>
        <begin position="377"/>
        <end position="394"/>
    </location>
</feature>
<evidence type="ECO:0000256" key="7">
    <source>
        <dbReference type="SAM" id="Phobius"/>
    </source>
</evidence>
<evidence type="ECO:0000256" key="5">
    <source>
        <dbReference type="ARBA" id="ARBA00023136"/>
    </source>
</evidence>
<dbReference type="GO" id="GO:0015205">
    <property type="term" value="F:nucleobase transmembrane transporter activity"/>
    <property type="evidence" value="ECO:0007669"/>
    <property type="project" value="TreeGrafter"/>
</dbReference>
<dbReference type="Gene3D" id="1.10.4160.10">
    <property type="entry name" value="Hydantoin permease"/>
    <property type="match status" value="1"/>
</dbReference>
<keyword evidence="5 7" id="KW-0472">Membrane</keyword>
<feature type="transmembrane region" description="Helical" evidence="7">
    <location>
        <begin position="487"/>
        <end position="506"/>
    </location>
</feature>
<evidence type="ECO:0000313" key="8">
    <source>
        <dbReference type="EMBL" id="EMF15057.1"/>
    </source>
</evidence>
<dbReference type="GO" id="GO:0005886">
    <property type="term" value="C:plasma membrane"/>
    <property type="evidence" value="ECO:0007669"/>
    <property type="project" value="TreeGrafter"/>
</dbReference>
<keyword evidence="3 7" id="KW-0812">Transmembrane</keyword>
<dbReference type="Pfam" id="PF02133">
    <property type="entry name" value="Transp_cyt_pur"/>
    <property type="match status" value="1"/>
</dbReference>